<evidence type="ECO:0000313" key="3">
    <source>
        <dbReference type="Proteomes" id="UP001548590"/>
    </source>
</evidence>
<dbReference type="SUPFAM" id="SSF53448">
    <property type="entry name" value="Nucleotide-diphospho-sugar transferases"/>
    <property type="match status" value="1"/>
</dbReference>
<dbReference type="Pfam" id="PF00535">
    <property type="entry name" value="Glycos_transf_2"/>
    <property type="match status" value="1"/>
</dbReference>
<dbReference type="InterPro" id="IPR029044">
    <property type="entry name" value="Nucleotide-diphossugar_trans"/>
</dbReference>
<gene>
    <name evidence="2" type="ORF">ABVT11_05895</name>
</gene>
<feature type="domain" description="Glycosyltransferase 2-like" evidence="1">
    <location>
        <begin position="9"/>
        <end position="138"/>
    </location>
</feature>
<evidence type="ECO:0000313" key="2">
    <source>
        <dbReference type="EMBL" id="MET1489350.1"/>
    </source>
</evidence>
<organism evidence="2 3">
    <name type="scientific">Uliginosibacterium paludis</name>
    <dbReference type="NCBI Taxonomy" id="1615952"/>
    <lineage>
        <taxon>Bacteria</taxon>
        <taxon>Pseudomonadati</taxon>
        <taxon>Pseudomonadota</taxon>
        <taxon>Betaproteobacteria</taxon>
        <taxon>Rhodocyclales</taxon>
        <taxon>Zoogloeaceae</taxon>
        <taxon>Uliginosibacterium</taxon>
    </lineage>
</organism>
<proteinExistence type="predicted"/>
<dbReference type="EMBL" id="JBEWLZ010000003">
    <property type="protein sequence ID" value="MET1489350.1"/>
    <property type="molecule type" value="Genomic_DNA"/>
</dbReference>
<sequence>MSAQTCIEIIAVAHLRYGELRVFVQSILNQTAGNWRLQVIHDGPDESFDRIMAAYQAEAPERIRYSHTGTRHNDYGHSLREIGLARAEGDYVLITNADNYYIPRFVEYCTKAVSDTGADIIMYDMVHSHENPGQRTLPAYSYFQTQYSINNIDMGAAIVRRTIAQQAGFADKSYAADAVYFEKVALVKREKTTLCKINRVMLVHN</sequence>
<dbReference type="CDD" id="cd00761">
    <property type="entry name" value="Glyco_tranf_GTA_type"/>
    <property type="match status" value="1"/>
</dbReference>
<dbReference type="Proteomes" id="UP001548590">
    <property type="component" value="Unassembled WGS sequence"/>
</dbReference>
<name>A0ABV2CN55_9RHOO</name>
<dbReference type="Gene3D" id="3.90.550.10">
    <property type="entry name" value="Spore Coat Polysaccharide Biosynthesis Protein SpsA, Chain A"/>
    <property type="match status" value="1"/>
</dbReference>
<protein>
    <submittedName>
        <fullName evidence="2">Glycosyltransferase family A protein</fullName>
    </submittedName>
</protein>
<reference evidence="2 3" key="1">
    <citation type="submission" date="2024-07" db="EMBL/GenBank/DDBJ databases">
        <title>Uliginosibacterium paludis KCTC:42655.</title>
        <authorList>
            <person name="Kim M.K."/>
        </authorList>
    </citation>
    <scope>NUCLEOTIDE SEQUENCE [LARGE SCALE GENOMIC DNA]</scope>
    <source>
        <strain evidence="2 3">KCTC 42655</strain>
    </source>
</reference>
<comment type="caution">
    <text evidence="2">The sequence shown here is derived from an EMBL/GenBank/DDBJ whole genome shotgun (WGS) entry which is preliminary data.</text>
</comment>
<keyword evidence="3" id="KW-1185">Reference proteome</keyword>
<accession>A0ABV2CN55</accession>
<dbReference type="RefSeq" id="WP_345925641.1">
    <property type="nucleotide sequence ID" value="NZ_JBDIVF010000002.1"/>
</dbReference>
<dbReference type="InterPro" id="IPR001173">
    <property type="entry name" value="Glyco_trans_2-like"/>
</dbReference>
<evidence type="ECO:0000259" key="1">
    <source>
        <dbReference type="Pfam" id="PF00535"/>
    </source>
</evidence>